<accession>A0ABQ2YRR0</accession>
<evidence type="ECO:0000313" key="2">
    <source>
        <dbReference type="EMBL" id="GGX93155.1"/>
    </source>
</evidence>
<feature type="region of interest" description="Disordered" evidence="1">
    <location>
        <begin position="49"/>
        <end position="75"/>
    </location>
</feature>
<comment type="caution">
    <text evidence="2">The sequence shown here is derived from an EMBL/GenBank/DDBJ whole genome shotgun (WGS) entry which is preliminary data.</text>
</comment>
<protein>
    <submittedName>
        <fullName evidence="2">Uncharacterized protein</fullName>
    </submittedName>
</protein>
<evidence type="ECO:0000313" key="3">
    <source>
        <dbReference type="Proteomes" id="UP000653056"/>
    </source>
</evidence>
<dbReference type="EMBL" id="BMXS01000009">
    <property type="protein sequence ID" value="GGX93155.1"/>
    <property type="molecule type" value="Genomic_DNA"/>
</dbReference>
<keyword evidence="3" id="KW-1185">Reference proteome</keyword>
<dbReference type="Proteomes" id="UP000653056">
    <property type="component" value="Unassembled WGS sequence"/>
</dbReference>
<proteinExistence type="predicted"/>
<evidence type="ECO:0000256" key="1">
    <source>
        <dbReference type="SAM" id="MobiDB-lite"/>
    </source>
</evidence>
<organism evidence="2 3">
    <name type="scientific">Litchfieldella qijiaojingensis</name>
    <dbReference type="NCBI Taxonomy" id="980347"/>
    <lineage>
        <taxon>Bacteria</taxon>
        <taxon>Pseudomonadati</taxon>
        <taxon>Pseudomonadota</taxon>
        <taxon>Gammaproteobacteria</taxon>
        <taxon>Oceanospirillales</taxon>
        <taxon>Halomonadaceae</taxon>
        <taxon>Litchfieldella</taxon>
    </lineage>
</organism>
<name>A0ABQ2YRR0_9GAMM</name>
<sequence length="75" mass="8171">MPPLGRHFAVWACIRLETVFDSGRNAASSQHGVQWEVAEVAFEPLHLDNRGPTAASPEASLQAKARVPIAQHNLD</sequence>
<reference evidence="3" key="1">
    <citation type="journal article" date="2019" name="Int. J. Syst. Evol. Microbiol.">
        <title>The Global Catalogue of Microorganisms (GCM) 10K type strain sequencing project: providing services to taxonomists for standard genome sequencing and annotation.</title>
        <authorList>
            <consortium name="The Broad Institute Genomics Platform"/>
            <consortium name="The Broad Institute Genome Sequencing Center for Infectious Disease"/>
            <person name="Wu L."/>
            <person name="Ma J."/>
        </authorList>
    </citation>
    <scope>NUCLEOTIDE SEQUENCE [LARGE SCALE GENOMIC DNA]</scope>
    <source>
        <strain evidence="3">KCTC 22228</strain>
    </source>
</reference>
<gene>
    <name evidence="2" type="ORF">GCM10007160_20860</name>
</gene>